<dbReference type="EMBL" id="QSKY01000013">
    <property type="protein sequence ID" value="RHF03278.1"/>
    <property type="molecule type" value="Genomic_DNA"/>
</dbReference>
<evidence type="ECO:0000259" key="6">
    <source>
        <dbReference type="Pfam" id="PF02631"/>
    </source>
</evidence>
<evidence type="ECO:0000256" key="2">
    <source>
        <dbReference type="ARBA" id="ARBA00009695"/>
    </source>
</evidence>
<sequence length="203" mass="23966">MIEITGYENIGKGKYRTTFDNGTTCVLYRTEAVRYSIMEGAFISEADYEKLISEVVGKRAKKRALHLLEQMDRSERKLREKLTQGGYPDCCVDAAIDYVKSFHYLDDYRFASTYIRYHQDSLSRRQLEQKLMAKGIGRDDINCAIDSEYTADEEKHIAKLLERKHYDPDNCDEKEFRRIYQFLMRRGFKSSQILSAMRRKVLY</sequence>
<evidence type="ECO:0000259" key="7">
    <source>
        <dbReference type="Pfam" id="PF21981"/>
    </source>
</evidence>
<dbReference type="PANTHER" id="PTHR33602">
    <property type="entry name" value="REGULATORY PROTEIN RECX FAMILY PROTEIN"/>
    <property type="match status" value="1"/>
</dbReference>
<dbReference type="Pfam" id="PF02631">
    <property type="entry name" value="RecX_HTH2"/>
    <property type="match status" value="1"/>
</dbReference>
<keyword evidence="4 5" id="KW-0963">Cytoplasm</keyword>
<dbReference type="AlphaFoldDB" id="A0A414M3A0"/>
<feature type="domain" description="RecX first three-helical" evidence="8">
    <location>
        <begin position="60"/>
        <end position="98"/>
    </location>
</feature>
<dbReference type="RefSeq" id="WP_118141329.1">
    <property type="nucleotide sequence ID" value="NZ_QSJA01000007.1"/>
</dbReference>
<reference evidence="9 10" key="1">
    <citation type="submission" date="2018-08" db="EMBL/GenBank/DDBJ databases">
        <title>A genome reference for cultivated species of the human gut microbiota.</title>
        <authorList>
            <person name="Zou Y."/>
            <person name="Xue W."/>
            <person name="Luo G."/>
        </authorList>
    </citation>
    <scope>NUCLEOTIDE SEQUENCE [LARGE SCALE GENOMIC DNA]</scope>
    <source>
        <strain evidence="9 10">AM26-2LB</strain>
    </source>
</reference>
<proteinExistence type="inferred from homology"/>
<dbReference type="PANTHER" id="PTHR33602:SF1">
    <property type="entry name" value="REGULATORY PROTEIN RECX FAMILY PROTEIN"/>
    <property type="match status" value="1"/>
</dbReference>
<dbReference type="GO" id="GO:0005737">
    <property type="term" value="C:cytoplasm"/>
    <property type="evidence" value="ECO:0007669"/>
    <property type="project" value="UniProtKB-SubCell"/>
</dbReference>
<evidence type="ECO:0000256" key="1">
    <source>
        <dbReference type="ARBA" id="ARBA00004496"/>
    </source>
</evidence>
<evidence type="ECO:0000256" key="5">
    <source>
        <dbReference type="HAMAP-Rule" id="MF_01114"/>
    </source>
</evidence>
<feature type="domain" description="RecX third three-helical" evidence="7">
    <location>
        <begin position="152"/>
        <end position="197"/>
    </location>
</feature>
<comment type="caution">
    <text evidence="9">The sequence shown here is derived from an EMBL/GenBank/DDBJ whole genome shotgun (WGS) entry which is preliminary data.</text>
</comment>
<name>A0A414M3A0_9FIRM</name>
<comment type="similarity">
    <text evidence="2 5">Belongs to the RecX family.</text>
</comment>
<dbReference type="Gene3D" id="1.10.10.10">
    <property type="entry name" value="Winged helix-like DNA-binding domain superfamily/Winged helix DNA-binding domain"/>
    <property type="match status" value="3"/>
</dbReference>
<evidence type="ECO:0000259" key="8">
    <source>
        <dbReference type="Pfam" id="PF21982"/>
    </source>
</evidence>
<evidence type="ECO:0000256" key="3">
    <source>
        <dbReference type="ARBA" id="ARBA00018111"/>
    </source>
</evidence>
<dbReference type="GO" id="GO:0006282">
    <property type="term" value="P:regulation of DNA repair"/>
    <property type="evidence" value="ECO:0007669"/>
    <property type="project" value="UniProtKB-UniRule"/>
</dbReference>
<gene>
    <name evidence="5" type="primary">recX</name>
    <name evidence="9" type="ORF">DW703_09720</name>
</gene>
<evidence type="ECO:0000313" key="9">
    <source>
        <dbReference type="EMBL" id="RHF03278.1"/>
    </source>
</evidence>
<comment type="function">
    <text evidence="5">Modulates RecA activity.</text>
</comment>
<dbReference type="InterPro" id="IPR053925">
    <property type="entry name" value="RecX_HTH_3rd"/>
</dbReference>
<feature type="domain" description="RecX second three-helical" evidence="6">
    <location>
        <begin position="106"/>
        <end position="144"/>
    </location>
</feature>
<dbReference type="Pfam" id="PF21981">
    <property type="entry name" value="RecX_HTH3"/>
    <property type="match status" value="1"/>
</dbReference>
<organism evidence="9 10">
    <name type="scientific">Agathobacter rectalis</name>
    <dbReference type="NCBI Taxonomy" id="39491"/>
    <lineage>
        <taxon>Bacteria</taxon>
        <taxon>Bacillati</taxon>
        <taxon>Bacillota</taxon>
        <taxon>Clostridia</taxon>
        <taxon>Lachnospirales</taxon>
        <taxon>Lachnospiraceae</taxon>
        <taxon>Agathobacter</taxon>
    </lineage>
</organism>
<protein>
    <recommendedName>
        <fullName evidence="3 5">Regulatory protein RecX</fullName>
    </recommendedName>
</protein>
<evidence type="ECO:0000313" key="10">
    <source>
        <dbReference type="Proteomes" id="UP000283501"/>
    </source>
</evidence>
<comment type="subcellular location">
    <subcellularLocation>
        <location evidence="1 5">Cytoplasm</location>
    </subcellularLocation>
</comment>
<accession>A0A414M3A0</accession>
<dbReference type="InterPro" id="IPR053926">
    <property type="entry name" value="RecX_HTH_1st"/>
</dbReference>
<dbReference type="Proteomes" id="UP000283501">
    <property type="component" value="Unassembled WGS sequence"/>
</dbReference>
<dbReference type="HAMAP" id="MF_01114">
    <property type="entry name" value="RecX"/>
    <property type="match status" value="1"/>
</dbReference>
<dbReference type="InterPro" id="IPR036388">
    <property type="entry name" value="WH-like_DNA-bd_sf"/>
</dbReference>
<dbReference type="InterPro" id="IPR053924">
    <property type="entry name" value="RecX_HTH_2nd"/>
</dbReference>
<dbReference type="Pfam" id="PF21982">
    <property type="entry name" value="RecX_HTH1"/>
    <property type="match status" value="1"/>
</dbReference>
<evidence type="ECO:0000256" key="4">
    <source>
        <dbReference type="ARBA" id="ARBA00022490"/>
    </source>
</evidence>
<dbReference type="InterPro" id="IPR003783">
    <property type="entry name" value="Regulatory_RecX"/>
</dbReference>